<proteinExistence type="predicted"/>
<dbReference type="PANTHER" id="PTHR21468:SF1">
    <property type="entry name" value="COILED-COIL DOMAIN-CONTAINING PROTEIN 83"/>
    <property type="match status" value="1"/>
</dbReference>
<feature type="region of interest" description="Disordered" evidence="2">
    <location>
        <begin position="252"/>
        <end position="275"/>
    </location>
</feature>
<evidence type="ECO:0000256" key="1">
    <source>
        <dbReference type="SAM" id="Coils"/>
    </source>
</evidence>
<gene>
    <name evidence="3" type="ORF">C0J50_8107</name>
</gene>
<feature type="compositionally biased region" description="Basic and acidic residues" evidence="2">
    <location>
        <begin position="254"/>
        <end position="265"/>
    </location>
</feature>
<dbReference type="InterPro" id="IPR026702">
    <property type="entry name" value="CCDC83"/>
</dbReference>
<reference evidence="3" key="1">
    <citation type="submission" date="2018-07" db="EMBL/GenBank/DDBJ databases">
        <title>Comparative genomics of catfishes provides insights into carnivory and benthic adaptation.</title>
        <authorList>
            <person name="Zhang Y."/>
            <person name="Wang D."/>
            <person name="Peng Z."/>
            <person name="Zheng S."/>
            <person name="Shao F."/>
            <person name="Tao W."/>
        </authorList>
    </citation>
    <scope>NUCLEOTIDE SEQUENCE</scope>
    <source>
        <strain evidence="3">Chongqing</strain>
    </source>
</reference>
<protein>
    <submittedName>
        <fullName evidence="3">Coiled-coil domain-containing protein 83</fullName>
    </submittedName>
</protein>
<evidence type="ECO:0000313" key="3">
    <source>
        <dbReference type="EMBL" id="KAI5629208.1"/>
    </source>
</evidence>
<dbReference type="AlphaFoldDB" id="A0AAD5B5S3"/>
<name>A0AAD5B5S3_SILAS</name>
<evidence type="ECO:0000313" key="4">
    <source>
        <dbReference type="Proteomes" id="UP001205998"/>
    </source>
</evidence>
<accession>A0AAD5B5S3</accession>
<keyword evidence="4" id="KW-1185">Reference proteome</keyword>
<feature type="coiled-coil region" evidence="1">
    <location>
        <begin position="21"/>
        <end position="58"/>
    </location>
</feature>
<evidence type="ECO:0000256" key="2">
    <source>
        <dbReference type="SAM" id="MobiDB-lite"/>
    </source>
</evidence>
<keyword evidence="1" id="KW-0175">Coiled coil</keyword>
<dbReference type="Proteomes" id="UP001205998">
    <property type="component" value="Unassembled WGS sequence"/>
</dbReference>
<dbReference type="EMBL" id="MU537915">
    <property type="protein sequence ID" value="KAI5629208.1"/>
    <property type="molecule type" value="Genomic_DNA"/>
</dbReference>
<dbReference type="PANTHER" id="PTHR21468">
    <property type="entry name" value="HSD9"/>
    <property type="match status" value="1"/>
</dbReference>
<organism evidence="3 4">
    <name type="scientific">Silurus asotus</name>
    <name type="common">Amur catfish</name>
    <name type="synonym">Parasilurus asotus</name>
    <dbReference type="NCBI Taxonomy" id="30991"/>
    <lineage>
        <taxon>Eukaryota</taxon>
        <taxon>Metazoa</taxon>
        <taxon>Chordata</taxon>
        <taxon>Craniata</taxon>
        <taxon>Vertebrata</taxon>
        <taxon>Euteleostomi</taxon>
        <taxon>Actinopterygii</taxon>
        <taxon>Neopterygii</taxon>
        <taxon>Teleostei</taxon>
        <taxon>Ostariophysi</taxon>
        <taxon>Siluriformes</taxon>
        <taxon>Siluridae</taxon>
        <taxon>Silurus</taxon>
    </lineage>
</organism>
<comment type="caution">
    <text evidence="3">The sequence shown here is derived from an EMBL/GenBank/DDBJ whole genome shotgun (WGS) entry which is preliminary data.</text>
</comment>
<sequence>MGKKTKEKKVQIAEAFIQLQIEVKMKEIEEFENEIKELEAKKKRLVELRDQLQKEQRKHFCGLNEEVRKHEKVLNEEEIASEKQIKQALRHNRELMHTYQEELTELSRHLENVQVRAVELQGQRKDWQHYENVERVEKQQKMQNLKAELDCMQRNFQEMSESLLCFVEDATCKLEKEISQVIEQVKEHATEIATYNKEVSELETDVTNLQEENLEHMKYLSEHRYIDSKISRNTFLTETEDLLENLSISESSAEIEKKPHQQSRELEEDQMDRSCMSSSSSVNLCELLYSSQSQFGNLLNVVGQAMPLHSLSTESGELDTLTHRSQLQAEDGTLTSNMVRQKFQ</sequence>
<feature type="coiled-coil region" evidence="1">
    <location>
        <begin position="96"/>
        <end position="212"/>
    </location>
</feature>